<evidence type="ECO:0000313" key="2">
    <source>
        <dbReference type="EMBL" id="THV04076.1"/>
    </source>
</evidence>
<evidence type="ECO:0000313" key="3">
    <source>
        <dbReference type="Proteomes" id="UP000297245"/>
    </source>
</evidence>
<name>A0A4S8LNC5_DENBC</name>
<dbReference type="EMBL" id="ML179060">
    <property type="protein sequence ID" value="THV04076.1"/>
    <property type="molecule type" value="Genomic_DNA"/>
</dbReference>
<evidence type="ECO:0000313" key="1">
    <source>
        <dbReference type="EMBL" id="THU90248.1"/>
    </source>
</evidence>
<sequence>MTLTPSTIATGPHQRKTFDKTYMDGDGFYDRFFLSRFISSCLQSFRLRAPINVSSILRGSTQRRRLNNMFLQSQNIRDTDGSVDLMDLANCIEESTENIGSGVSVTPGDLYHICTIFRY</sequence>
<dbReference type="Proteomes" id="UP000297245">
    <property type="component" value="Unassembled WGS sequence"/>
</dbReference>
<keyword evidence="3" id="KW-1185">Reference proteome</keyword>
<protein>
    <submittedName>
        <fullName evidence="1">Uncharacterized protein</fullName>
    </submittedName>
</protein>
<dbReference type="EMBL" id="ML179341">
    <property type="protein sequence ID" value="THU90248.1"/>
    <property type="molecule type" value="Genomic_DNA"/>
</dbReference>
<accession>A0A4S8LNC5</accession>
<gene>
    <name evidence="2" type="ORF">K435DRAFT_851260</name>
    <name evidence="1" type="ORF">K435DRAFT_864481</name>
</gene>
<dbReference type="AlphaFoldDB" id="A0A4S8LNC5"/>
<proteinExistence type="predicted"/>
<organism evidence="1 3">
    <name type="scientific">Dendrothele bispora (strain CBS 962.96)</name>
    <dbReference type="NCBI Taxonomy" id="1314807"/>
    <lineage>
        <taxon>Eukaryota</taxon>
        <taxon>Fungi</taxon>
        <taxon>Dikarya</taxon>
        <taxon>Basidiomycota</taxon>
        <taxon>Agaricomycotina</taxon>
        <taxon>Agaricomycetes</taxon>
        <taxon>Agaricomycetidae</taxon>
        <taxon>Agaricales</taxon>
        <taxon>Agaricales incertae sedis</taxon>
        <taxon>Dendrothele</taxon>
    </lineage>
</organism>
<reference evidence="1 3" key="1">
    <citation type="journal article" date="2019" name="Nat. Ecol. Evol.">
        <title>Megaphylogeny resolves global patterns of mushroom evolution.</title>
        <authorList>
            <person name="Varga T."/>
            <person name="Krizsan K."/>
            <person name="Foldi C."/>
            <person name="Dima B."/>
            <person name="Sanchez-Garcia M."/>
            <person name="Sanchez-Ramirez S."/>
            <person name="Szollosi G.J."/>
            <person name="Szarkandi J.G."/>
            <person name="Papp V."/>
            <person name="Albert L."/>
            <person name="Andreopoulos W."/>
            <person name="Angelini C."/>
            <person name="Antonin V."/>
            <person name="Barry K.W."/>
            <person name="Bougher N.L."/>
            <person name="Buchanan P."/>
            <person name="Buyck B."/>
            <person name="Bense V."/>
            <person name="Catcheside P."/>
            <person name="Chovatia M."/>
            <person name="Cooper J."/>
            <person name="Damon W."/>
            <person name="Desjardin D."/>
            <person name="Finy P."/>
            <person name="Geml J."/>
            <person name="Haridas S."/>
            <person name="Hughes K."/>
            <person name="Justo A."/>
            <person name="Karasinski D."/>
            <person name="Kautmanova I."/>
            <person name="Kiss B."/>
            <person name="Kocsube S."/>
            <person name="Kotiranta H."/>
            <person name="LaButti K.M."/>
            <person name="Lechner B.E."/>
            <person name="Liimatainen K."/>
            <person name="Lipzen A."/>
            <person name="Lukacs Z."/>
            <person name="Mihaltcheva S."/>
            <person name="Morgado L.N."/>
            <person name="Niskanen T."/>
            <person name="Noordeloos M.E."/>
            <person name="Ohm R.A."/>
            <person name="Ortiz-Santana B."/>
            <person name="Ovrebo C."/>
            <person name="Racz N."/>
            <person name="Riley R."/>
            <person name="Savchenko A."/>
            <person name="Shiryaev A."/>
            <person name="Soop K."/>
            <person name="Spirin V."/>
            <person name="Szebenyi C."/>
            <person name="Tomsovsky M."/>
            <person name="Tulloss R.E."/>
            <person name="Uehling J."/>
            <person name="Grigoriev I.V."/>
            <person name="Vagvolgyi C."/>
            <person name="Papp T."/>
            <person name="Martin F.M."/>
            <person name="Miettinen O."/>
            <person name="Hibbett D.S."/>
            <person name="Nagy L.G."/>
        </authorList>
    </citation>
    <scope>NUCLEOTIDE SEQUENCE [LARGE SCALE GENOMIC DNA]</scope>
    <source>
        <strain evidence="1 3">CBS 962.96</strain>
    </source>
</reference>